<dbReference type="EMBL" id="JACHDZ010000009">
    <property type="protein sequence ID" value="MBB5346143.1"/>
    <property type="molecule type" value="Genomic_DNA"/>
</dbReference>
<sequence length="69" mass="7427">MVDDAGAWKLSWCAEDLIDLLATDMRAVASVGGRIMWDLGCVAASVLFFLIAIGYTTGCERLGMKEKLG</sequence>
<keyword evidence="1" id="KW-0812">Transmembrane</keyword>
<accession>A0A7W8N612</accession>
<feature type="transmembrane region" description="Helical" evidence="1">
    <location>
        <begin position="35"/>
        <end position="55"/>
    </location>
</feature>
<proteinExistence type="predicted"/>
<keyword evidence="1" id="KW-0472">Membrane</keyword>
<organism evidence="2 3">
    <name type="scientific">Tunturiibacter lichenicola</name>
    <dbReference type="NCBI Taxonomy" id="2051959"/>
    <lineage>
        <taxon>Bacteria</taxon>
        <taxon>Pseudomonadati</taxon>
        <taxon>Acidobacteriota</taxon>
        <taxon>Terriglobia</taxon>
        <taxon>Terriglobales</taxon>
        <taxon>Acidobacteriaceae</taxon>
        <taxon>Tunturiibacter</taxon>
    </lineage>
</organism>
<dbReference type="Proteomes" id="UP000569092">
    <property type="component" value="Unassembled WGS sequence"/>
</dbReference>
<dbReference type="AlphaFoldDB" id="A0A7W8N612"/>
<gene>
    <name evidence="2" type="ORF">HDF10_004153</name>
</gene>
<keyword evidence="1" id="KW-1133">Transmembrane helix</keyword>
<evidence type="ECO:0000313" key="2">
    <source>
        <dbReference type="EMBL" id="MBB5346143.1"/>
    </source>
</evidence>
<protein>
    <submittedName>
        <fullName evidence="2">Uncharacterized protein</fullName>
    </submittedName>
</protein>
<name>A0A7W8N612_9BACT</name>
<comment type="caution">
    <text evidence="2">The sequence shown here is derived from an EMBL/GenBank/DDBJ whole genome shotgun (WGS) entry which is preliminary data.</text>
</comment>
<reference evidence="2 3" key="1">
    <citation type="submission" date="2020-08" db="EMBL/GenBank/DDBJ databases">
        <title>Genomic Encyclopedia of Type Strains, Phase IV (KMG-V): Genome sequencing to study the core and pangenomes of soil and plant-associated prokaryotes.</title>
        <authorList>
            <person name="Whitman W."/>
        </authorList>
    </citation>
    <scope>NUCLEOTIDE SEQUENCE [LARGE SCALE GENOMIC DNA]</scope>
    <source>
        <strain evidence="2 3">M8US30</strain>
    </source>
</reference>
<evidence type="ECO:0000313" key="3">
    <source>
        <dbReference type="Proteomes" id="UP000569092"/>
    </source>
</evidence>
<evidence type="ECO:0000256" key="1">
    <source>
        <dbReference type="SAM" id="Phobius"/>
    </source>
</evidence>